<dbReference type="EMBL" id="QWIQ01000807">
    <property type="protein sequence ID" value="RMY76221.1"/>
    <property type="molecule type" value="Genomic_DNA"/>
</dbReference>
<dbReference type="AlphaFoldDB" id="A0A3M7EI08"/>
<evidence type="ECO:0000256" key="1">
    <source>
        <dbReference type="SAM" id="MobiDB-lite"/>
    </source>
</evidence>
<protein>
    <submittedName>
        <fullName evidence="2">Uncharacterized protein</fullName>
    </submittedName>
</protein>
<accession>A0A3M7EI08</accession>
<dbReference type="Proteomes" id="UP000281468">
    <property type="component" value="Unassembled WGS sequence"/>
</dbReference>
<dbReference type="OrthoDB" id="5335493at2759"/>
<proteinExistence type="predicted"/>
<evidence type="ECO:0000313" key="2">
    <source>
        <dbReference type="EMBL" id="RMY76221.1"/>
    </source>
</evidence>
<organism evidence="2 3">
    <name type="scientific">Hortaea werneckii</name>
    <name type="common">Black yeast</name>
    <name type="synonym">Cladosporium werneckii</name>
    <dbReference type="NCBI Taxonomy" id="91943"/>
    <lineage>
        <taxon>Eukaryota</taxon>
        <taxon>Fungi</taxon>
        <taxon>Dikarya</taxon>
        <taxon>Ascomycota</taxon>
        <taxon>Pezizomycotina</taxon>
        <taxon>Dothideomycetes</taxon>
        <taxon>Dothideomycetidae</taxon>
        <taxon>Mycosphaerellales</taxon>
        <taxon>Teratosphaeriaceae</taxon>
        <taxon>Hortaea</taxon>
    </lineage>
</organism>
<name>A0A3M7EI08_HORWE</name>
<evidence type="ECO:0000313" key="3">
    <source>
        <dbReference type="Proteomes" id="UP000281468"/>
    </source>
</evidence>
<comment type="caution">
    <text evidence="2">The sequence shown here is derived from an EMBL/GenBank/DDBJ whole genome shotgun (WGS) entry which is preliminary data.</text>
</comment>
<gene>
    <name evidence="2" type="ORF">D0862_13783</name>
</gene>
<reference evidence="2 3" key="1">
    <citation type="journal article" date="2018" name="BMC Genomics">
        <title>Genomic evidence for intraspecific hybridization in a clonal and extremely halotolerant yeast.</title>
        <authorList>
            <person name="Gostincar C."/>
            <person name="Stajich J.E."/>
            <person name="Zupancic J."/>
            <person name="Zalar P."/>
            <person name="Gunde-Cimerman N."/>
        </authorList>
    </citation>
    <scope>NUCLEOTIDE SEQUENCE [LARGE SCALE GENOMIC DNA]</scope>
    <source>
        <strain evidence="2 3">EXF-171</strain>
    </source>
</reference>
<sequence>MSSITDIVSEKDSVSDKQSTSGDAIVAEHISIESSPPSKHRIPYSPTTTQRKAEKQLERLLYGPVSRPDFGDCRHDFKEDGLRFQIPNNDHYVFFAAVPILEEYNAQSMHRQYDPLLIEALNIAPTLFYGMDSTSAVHCLVRHELLIKVPLKLVCHLDHGWSAAIVMLKDEDRWIPLQKWLKTLPEPTLPNYHMLAYEEQYQWWRSTGKPFRLLDLPGELQERIFLFAVGKHIEPHFRAEYIGDEEGHAIMQEGTRAEDGLVLKQRRWTVITHGTPKSKEMWPSARRPERQLYMRCGSKAPRSSVHRKESLAVGYDLLTRHSRISGIPTYTSSRFRPYPNRIQLALDNVELLFLFGVPLPGINDAFTVRPSPPPAHILPTLLPHLKCLDIYFQSTARRSYNPWHTTEKTSDRDRRTHLTEELGMDLERMPCQRILHCWILTYAYEYIREIPRVE</sequence>
<feature type="region of interest" description="Disordered" evidence="1">
    <location>
        <begin position="1"/>
        <end position="49"/>
    </location>
</feature>